<evidence type="ECO:0000256" key="8">
    <source>
        <dbReference type="ARBA" id="ARBA00022737"/>
    </source>
</evidence>
<proteinExistence type="inferred from homology"/>
<evidence type="ECO:0000256" key="14">
    <source>
        <dbReference type="ARBA" id="ARBA00023136"/>
    </source>
</evidence>
<dbReference type="InterPro" id="IPR035892">
    <property type="entry name" value="C2_domain_sf"/>
</dbReference>
<dbReference type="InterPro" id="IPR037733">
    <property type="entry name" value="Ext_Synaptotagmin_C2A"/>
</dbReference>
<evidence type="ECO:0000256" key="10">
    <source>
        <dbReference type="ARBA" id="ARBA00022837"/>
    </source>
</evidence>
<dbReference type="SMART" id="SM00239">
    <property type="entry name" value="C2"/>
    <property type="match status" value="1"/>
</dbReference>
<keyword evidence="4" id="KW-0813">Transport</keyword>
<comment type="subcellular location">
    <subcellularLocation>
        <location evidence="1">Cell membrane</location>
        <topology evidence="1">Peripheral membrane protein</topology>
    </subcellularLocation>
    <subcellularLocation>
        <location evidence="2">Endoplasmic reticulum membrane</location>
        <topology evidence="2">Multi-pass membrane protein</topology>
    </subcellularLocation>
</comment>
<dbReference type="GO" id="GO:0005509">
    <property type="term" value="F:calcium ion binding"/>
    <property type="evidence" value="ECO:0007669"/>
    <property type="project" value="TreeGrafter"/>
</dbReference>
<keyword evidence="5" id="KW-1003">Cell membrane</keyword>
<sequence>GVVRVHLRSARDLRCKDRFMGGLVEGRSDPYAVLRVGTQAATSRVINDNNNPEWNEIYEFMVHEVPGQELEVELFDKDPDKDDLLGRMKLDLGEVLRARVMEEWFPLQDGAQGRLQLHLEWLSLLSDSARLDQVLEKNKTLEAKPDPPSSAVLVVYLDRAQGLPVSLGTPDPK</sequence>
<evidence type="ECO:0000256" key="12">
    <source>
        <dbReference type="ARBA" id="ARBA00023055"/>
    </source>
</evidence>
<accession>A0A8K1D806</accession>
<keyword evidence="13" id="KW-0446">Lipid-binding</keyword>
<evidence type="ECO:0000313" key="16">
    <source>
        <dbReference type="EMBL" id="TRZ06692.1"/>
    </source>
</evidence>
<dbReference type="InterPro" id="IPR051634">
    <property type="entry name" value="Extended_Synaptotagmin"/>
</dbReference>
<dbReference type="PANTHER" id="PTHR45761">
    <property type="entry name" value="EXTENDED SYNAPTOTAGMIN-LIKE PROTEIN 2, ISOFORM C"/>
    <property type="match status" value="1"/>
</dbReference>
<dbReference type="GO" id="GO:0031210">
    <property type="term" value="F:phosphatidylcholine binding"/>
    <property type="evidence" value="ECO:0007669"/>
    <property type="project" value="TreeGrafter"/>
</dbReference>
<dbReference type="GO" id="GO:0035091">
    <property type="term" value="F:phosphatidylinositol binding"/>
    <property type="evidence" value="ECO:0007669"/>
    <property type="project" value="TreeGrafter"/>
</dbReference>
<feature type="non-terminal residue" evidence="16">
    <location>
        <position position="173"/>
    </location>
</feature>
<evidence type="ECO:0000256" key="13">
    <source>
        <dbReference type="ARBA" id="ARBA00023121"/>
    </source>
</evidence>
<keyword evidence="8" id="KW-0677">Repeat</keyword>
<evidence type="ECO:0000259" key="15">
    <source>
        <dbReference type="PROSITE" id="PS50004"/>
    </source>
</evidence>
<keyword evidence="12" id="KW-0445">Lipid transport</keyword>
<organism evidence="16 17">
    <name type="scientific">Zosterops borbonicus</name>
    <dbReference type="NCBI Taxonomy" id="364589"/>
    <lineage>
        <taxon>Eukaryota</taxon>
        <taxon>Metazoa</taxon>
        <taxon>Chordata</taxon>
        <taxon>Craniata</taxon>
        <taxon>Vertebrata</taxon>
        <taxon>Euteleostomi</taxon>
        <taxon>Archelosauria</taxon>
        <taxon>Archosauria</taxon>
        <taxon>Dinosauria</taxon>
        <taxon>Saurischia</taxon>
        <taxon>Theropoda</taxon>
        <taxon>Coelurosauria</taxon>
        <taxon>Aves</taxon>
        <taxon>Neognathae</taxon>
        <taxon>Neoaves</taxon>
        <taxon>Telluraves</taxon>
        <taxon>Australaves</taxon>
        <taxon>Passeriformes</taxon>
        <taxon>Sylvioidea</taxon>
        <taxon>Zosteropidae</taxon>
        <taxon>Zosterops</taxon>
    </lineage>
</organism>
<evidence type="ECO:0000256" key="2">
    <source>
        <dbReference type="ARBA" id="ARBA00004477"/>
    </source>
</evidence>
<evidence type="ECO:0000256" key="4">
    <source>
        <dbReference type="ARBA" id="ARBA00022448"/>
    </source>
</evidence>
<keyword evidence="11" id="KW-1133">Transmembrane helix</keyword>
<comment type="caution">
    <text evidence="16">The sequence shown here is derived from an EMBL/GenBank/DDBJ whole genome shotgun (WGS) entry which is preliminary data.</text>
</comment>
<dbReference type="PROSITE" id="PS50004">
    <property type="entry name" value="C2"/>
    <property type="match status" value="1"/>
</dbReference>
<evidence type="ECO:0000256" key="7">
    <source>
        <dbReference type="ARBA" id="ARBA00022723"/>
    </source>
</evidence>
<dbReference type="GO" id="GO:0006869">
    <property type="term" value="P:lipid transport"/>
    <property type="evidence" value="ECO:0007669"/>
    <property type="project" value="UniProtKB-KW"/>
</dbReference>
<dbReference type="InterPro" id="IPR000008">
    <property type="entry name" value="C2_dom"/>
</dbReference>
<dbReference type="GO" id="GO:0061817">
    <property type="term" value="P:endoplasmic reticulum-plasma membrane tethering"/>
    <property type="evidence" value="ECO:0007669"/>
    <property type="project" value="InterPro"/>
</dbReference>
<evidence type="ECO:0000256" key="11">
    <source>
        <dbReference type="ARBA" id="ARBA00022989"/>
    </source>
</evidence>
<reference evidence="16" key="1">
    <citation type="submission" date="2019-04" db="EMBL/GenBank/DDBJ databases">
        <title>Genome assembly of Zosterops borbonicus 15179.</title>
        <authorList>
            <person name="Leroy T."/>
            <person name="Anselmetti Y."/>
            <person name="Tilak M.-K."/>
            <person name="Nabholz B."/>
        </authorList>
    </citation>
    <scope>NUCLEOTIDE SEQUENCE</scope>
    <source>
        <strain evidence="16">HGM_15179</strain>
        <tissue evidence="16">Muscle</tissue>
    </source>
</reference>
<dbReference type="AlphaFoldDB" id="A0A8K1D806"/>
<keyword evidence="7" id="KW-0479">Metal-binding</keyword>
<evidence type="ECO:0000256" key="1">
    <source>
        <dbReference type="ARBA" id="ARBA00004202"/>
    </source>
</evidence>
<gene>
    <name evidence="16" type="ORF">HGM15179_020415</name>
</gene>
<dbReference type="GO" id="GO:0005886">
    <property type="term" value="C:plasma membrane"/>
    <property type="evidence" value="ECO:0007669"/>
    <property type="project" value="UniProtKB-SubCell"/>
</dbReference>
<dbReference type="OrthoDB" id="1029639at2759"/>
<dbReference type="GO" id="GO:0005789">
    <property type="term" value="C:endoplasmic reticulum membrane"/>
    <property type="evidence" value="ECO:0007669"/>
    <property type="project" value="UniProtKB-SubCell"/>
</dbReference>
<dbReference type="EMBL" id="SWJQ01002270">
    <property type="protein sequence ID" value="TRZ06692.1"/>
    <property type="molecule type" value="Genomic_DNA"/>
</dbReference>
<protein>
    <recommendedName>
        <fullName evidence="15">C2 domain-containing protein</fullName>
    </recommendedName>
</protein>
<dbReference type="SUPFAM" id="SSF49562">
    <property type="entry name" value="C2 domain (Calcium/lipid-binding domain, CaLB)"/>
    <property type="match status" value="1"/>
</dbReference>
<dbReference type="Gene3D" id="2.60.40.150">
    <property type="entry name" value="C2 domain"/>
    <property type="match status" value="1"/>
</dbReference>
<dbReference type="Pfam" id="PF00168">
    <property type="entry name" value="C2"/>
    <property type="match status" value="1"/>
</dbReference>
<name>A0A8K1D806_9PASS</name>
<comment type="similarity">
    <text evidence="3">Belongs to the extended synaptotagmin family.</text>
</comment>
<dbReference type="PRINTS" id="PR00360">
    <property type="entry name" value="C2DOMAIN"/>
</dbReference>
<dbReference type="PANTHER" id="PTHR45761:SF3">
    <property type="entry name" value="EXTENDED SYNAPTOTAGMIN-1"/>
    <property type="match status" value="1"/>
</dbReference>
<evidence type="ECO:0000313" key="17">
    <source>
        <dbReference type="Proteomes" id="UP000796761"/>
    </source>
</evidence>
<dbReference type="GO" id="GO:0005544">
    <property type="term" value="F:calcium-dependent phospholipid binding"/>
    <property type="evidence" value="ECO:0007669"/>
    <property type="project" value="TreeGrafter"/>
</dbReference>
<feature type="domain" description="C2" evidence="15">
    <location>
        <begin position="1"/>
        <end position="105"/>
    </location>
</feature>
<keyword evidence="9" id="KW-0256">Endoplasmic reticulum</keyword>
<dbReference type="CDD" id="cd08391">
    <property type="entry name" value="C2A_C2C_Synaptotagmin_like"/>
    <property type="match status" value="1"/>
</dbReference>
<dbReference type="GO" id="GO:0008429">
    <property type="term" value="F:phosphatidylethanolamine binding"/>
    <property type="evidence" value="ECO:0007669"/>
    <property type="project" value="TreeGrafter"/>
</dbReference>
<keyword evidence="14" id="KW-0472">Membrane</keyword>
<dbReference type="Proteomes" id="UP000796761">
    <property type="component" value="Unassembled WGS sequence"/>
</dbReference>
<evidence type="ECO:0000256" key="9">
    <source>
        <dbReference type="ARBA" id="ARBA00022824"/>
    </source>
</evidence>
<keyword evidence="17" id="KW-1185">Reference proteome</keyword>
<dbReference type="FunFam" id="2.60.40.150:FF:000025">
    <property type="entry name" value="Extended synaptotagmin 2"/>
    <property type="match status" value="1"/>
</dbReference>
<keyword evidence="10" id="KW-0106">Calcium</keyword>
<evidence type="ECO:0000256" key="3">
    <source>
        <dbReference type="ARBA" id="ARBA00005867"/>
    </source>
</evidence>
<evidence type="ECO:0000256" key="6">
    <source>
        <dbReference type="ARBA" id="ARBA00022692"/>
    </source>
</evidence>
<evidence type="ECO:0000256" key="5">
    <source>
        <dbReference type="ARBA" id="ARBA00022475"/>
    </source>
</evidence>
<keyword evidence="6" id="KW-0812">Transmembrane</keyword>